<dbReference type="InterPro" id="IPR036075">
    <property type="entry name" value="ARMT-1-like_metal-bd_sf"/>
</dbReference>
<dbReference type="InterPro" id="IPR039763">
    <property type="entry name" value="ARMT1"/>
</dbReference>
<keyword evidence="5" id="KW-0378">Hydrolase</keyword>
<dbReference type="Pfam" id="PF01937">
    <property type="entry name" value="ARMT1-like_dom"/>
    <property type="match status" value="1"/>
</dbReference>
<evidence type="ECO:0000256" key="5">
    <source>
        <dbReference type="ARBA" id="ARBA00022801"/>
    </source>
</evidence>
<protein>
    <recommendedName>
        <fullName evidence="8">Damage-control phosphatase ARMT1-like metal-binding domain-containing protein</fullName>
    </recommendedName>
</protein>
<accession>A0A7W7VUS0</accession>
<proteinExistence type="inferred from homology"/>
<dbReference type="Proteomes" id="UP000540506">
    <property type="component" value="Unassembled WGS sequence"/>
</dbReference>
<comment type="caution">
    <text evidence="9">The sequence shown here is derived from an EMBL/GenBank/DDBJ whole genome shotgun (WGS) entry which is preliminary data.</text>
</comment>
<keyword evidence="4" id="KW-0479">Metal-binding</keyword>
<evidence type="ECO:0000256" key="7">
    <source>
        <dbReference type="ARBA" id="ARBA00048809"/>
    </source>
</evidence>
<evidence type="ECO:0000313" key="9">
    <source>
        <dbReference type="EMBL" id="MBB4922770.1"/>
    </source>
</evidence>
<reference evidence="9 10" key="1">
    <citation type="submission" date="2020-08" db="EMBL/GenBank/DDBJ databases">
        <title>Sequencing the genomes of 1000 actinobacteria strains.</title>
        <authorList>
            <person name="Klenk H.-P."/>
        </authorList>
    </citation>
    <scope>NUCLEOTIDE SEQUENCE [LARGE SCALE GENOMIC DNA]</scope>
    <source>
        <strain evidence="9 10">DSM 41654</strain>
    </source>
</reference>
<keyword evidence="10" id="KW-1185">Reference proteome</keyword>
<dbReference type="Gene3D" id="1.20.930.60">
    <property type="match status" value="1"/>
</dbReference>
<comment type="similarity">
    <text evidence="3">Belongs to the damage-control phosphatase family. Sugar phosphate phosphatase III subfamily.</text>
</comment>
<dbReference type="PANTHER" id="PTHR12260:SF6">
    <property type="entry name" value="DAMAGE-CONTROL PHOSPHATASE ARMT1"/>
    <property type="match status" value="1"/>
</dbReference>
<evidence type="ECO:0000313" key="10">
    <source>
        <dbReference type="Proteomes" id="UP000540506"/>
    </source>
</evidence>
<keyword evidence="6" id="KW-0464">Manganese</keyword>
<dbReference type="SUPFAM" id="SSF111321">
    <property type="entry name" value="AF1104-like"/>
    <property type="match status" value="1"/>
</dbReference>
<evidence type="ECO:0000259" key="8">
    <source>
        <dbReference type="Pfam" id="PF01937"/>
    </source>
</evidence>
<dbReference type="InterPro" id="IPR002791">
    <property type="entry name" value="ARMT1-like_metal-bd"/>
</dbReference>
<dbReference type="Gene3D" id="3.40.50.10880">
    <property type="entry name" value="Uncharacterised protein PF01937, DUF89, domain 3"/>
    <property type="match status" value="1"/>
</dbReference>
<dbReference type="GO" id="GO:0016791">
    <property type="term" value="F:phosphatase activity"/>
    <property type="evidence" value="ECO:0007669"/>
    <property type="project" value="TreeGrafter"/>
</dbReference>
<evidence type="ECO:0000256" key="1">
    <source>
        <dbReference type="ARBA" id="ARBA00001326"/>
    </source>
</evidence>
<name>A0A7W7VUS0_KITKI</name>
<comment type="catalytic activity">
    <reaction evidence="1">
        <text>beta-D-fructose 1-phosphate + H2O = D-fructose + phosphate</text>
        <dbReference type="Rhea" id="RHEA:35603"/>
        <dbReference type="ChEBI" id="CHEBI:15377"/>
        <dbReference type="ChEBI" id="CHEBI:37721"/>
        <dbReference type="ChEBI" id="CHEBI:43474"/>
        <dbReference type="ChEBI" id="CHEBI:138881"/>
    </reaction>
</comment>
<evidence type="ECO:0000256" key="2">
    <source>
        <dbReference type="ARBA" id="ARBA00001936"/>
    </source>
</evidence>
<dbReference type="RefSeq" id="WP_312897174.1">
    <property type="nucleotide sequence ID" value="NZ_JACHJV010000001.1"/>
</dbReference>
<sequence length="432" mass="46658">MGGGSRTAGQLVPSRRRVLVTADEERDALNMPTAPVILSSTPGSFAWGVFHERHPKLIRQVLDALPYGPTERAAVEELLSESTGGVLEPLDKSAHDHQQWSEWGEGLFGRPWGEAPFLWAESYFYRRLLEATGYFRPGTWQGIDPFAPFKNAELAGPAVDAELAALGDLPSLSAEKRADVLLSSALWGNRADLSFQITAAAGDAPPPALIADDSPLLWSTLATASTPRVCVIADNAGRELLPDLVLVDHLLTGGSAAEVVLYVKPSPYYVSDATTADVLATIERLRNGPGREAELTGRRLWRAMNSGTLTVRTHQFFCAPMPFHDMPADLRAELSGATMTIIKGDLNYRRLVGDQLWDATDPFAERAGHFPSPVAALRTLKSDVVVGLDGRVVAGLDATGEPWRTSGKYGLVQAHAQGSATCARRMKRTGAR</sequence>
<dbReference type="GO" id="GO:0046872">
    <property type="term" value="F:metal ion binding"/>
    <property type="evidence" value="ECO:0007669"/>
    <property type="project" value="UniProtKB-KW"/>
</dbReference>
<organism evidence="9 10">
    <name type="scientific">Kitasatospora kifunensis</name>
    <name type="common">Streptomyces kifunensis</name>
    <dbReference type="NCBI Taxonomy" id="58351"/>
    <lineage>
        <taxon>Bacteria</taxon>
        <taxon>Bacillati</taxon>
        <taxon>Actinomycetota</taxon>
        <taxon>Actinomycetes</taxon>
        <taxon>Kitasatosporales</taxon>
        <taxon>Streptomycetaceae</taxon>
        <taxon>Kitasatospora</taxon>
    </lineage>
</organism>
<dbReference type="AlphaFoldDB" id="A0A7W7VUS0"/>
<dbReference type="PANTHER" id="PTHR12260">
    <property type="entry name" value="DAMAGE-CONTROL PHOSPHATASE ARMT1"/>
    <property type="match status" value="1"/>
</dbReference>
<evidence type="ECO:0000256" key="6">
    <source>
        <dbReference type="ARBA" id="ARBA00023211"/>
    </source>
</evidence>
<dbReference type="GO" id="GO:0006974">
    <property type="term" value="P:DNA damage response"/>
    <property type="evidence" value="ECO:0007669"/>
    <property type="project" value="TreeGrafter"/>
</dbReference>
<evidence type="ECO:0000256" key="3">
    <source>
        <dbReference type="ARBA" id="ARBA00009519"/>
    </source>
</evidence>
<feature type="domain" description="Damage-control phosphatase ARMT1-like metal-binding" evidence="8">
    <location>
        <begin position="50"/>
        <end position="390"/>
    </location>
</feature>
<dbReference type="EMBL" id="JACHJV010000001">
    <property type="protein sequence ID" value="MBB4922770.1"/>
    <property type="molecule type" value="Genomic_DNA"/>
</dbReference>
<evidence type="ECO:0000256" key="4">
    <source>
        <dbReference type="ARBA" id="ARBA00022723"/>
    </source>
</evidence>
<comment type="catalytic activity">
    <reaction evidence="7">
        <text>beta-D-fructose 6-phosphate = dihydroxyacetone + D-glyceraldehyde 3-phosphate</text>
        <dbReference type="Rhea" id="RHEA:28002"/>
        <dbReference type="ChEBI" id="CHEBI:16016"/>
        <dbReference type="ChEBI" id="CHEBI:57634"/>
        <dbReference type="ChEBI" id="CHEBI:59776"/>
    </reaction>
</comment>
<comment type="cofactor">
    <cofactor evidence="2">
        <name>Mn(2+)</name>
        <dbReference type="ChEBI" id="CHEBI:29035"/>
    </cofactor>
</comment>
<gene>
    <name evidence="9" type="ORF">FHR34_001763</name>
</gene>